<evidence type="ECO:0000313" key="4">
    <source>
        <dbReference type="Proteomes" id="UP000799640"/>
    </source>
</evidence>
<sequence length="287" mass="32971">MLGPLLDDLLRLYFQNIHAYYPVIDEFDFEQSFSGFSDDGNLRQSRALVLTSMLLCASMYLNTNKSYGYGQWTQKKLQIAVFAATKDLYNAASETGNQTALTQACMLLSYWSPCYQEQAHINSAWLARAFVHAEAAGLREMTSETLTDRSRLIWCCCLVRDRIISYSSRRALNPMSSCTNGVRVSREDFGLEICMPRYSDPDSRNGLVDAFLLLCRLSEILADINEFEQKQRDGERKVGRKEVLRVSQFDIRLREWKRGFQIWKAGPKNSTIQDSRGSYYLRCVVSE</sequence>
<gene>
    <name evidence="3" type="ORF">EJ06DRAFT_203981</name>
</gene>
<dbReference type="GO" id="GO:0003677">
    <property type="term" value="F:DNA binding"/>
    <property type="evidence" value="ECO:0007669"/>
    <property type="project" value="InterPro"/>
</dbReference>
<protein>
    <recommendedName>
        <fullName evidence="2">Xylanolytic transcriptional activator regulatory domain-containing protein</fullName>
    </recommendedName>
</protein>
<dbReference type="AlphaFoldDB" id="A0A6G1I891"/>
<keyword evidence="1" id="KW-0539">Nucleus</keyword>
<feature type="domain" description="Xylanolytic transcriptional activator regulatory" evidence="2">
    <location>
        <begin position="10"/>
        <end position="170"/>
    </location>
</feature>
<evidence type="ECO:0000259" key="2">
    <source>
        <dbReference type="Pfam" id="PF04082"/>
    </source>
</evidence>
<dbReference type="PANTHER" id="PTHR47425:SF2">
    <property type="entry name" value="FARB-RELATED"/>
    <property type="match status" value="1"/>
</dbReference>
<dbReference type="EMBL" id="ML996688">
    <property type="protein sequence ID" value="KAF2404411.1"/>
    <property type="molecule type" value="Genomic_DNA"/>
</dbReference>
<reference evidence="3" key="1">
    <citation type="journal article" date="2020" name="Stud. Mycol.">
        <title>101 Dothideomycetes genomes: a test case for predicting lifestyles and emergence of pathogens.</title>
        <authorList>
            <person name="Haridas S."/>
            <person name="Albert R."/>
            <person name="Binder M."/>
            <person name="Bloem J."/>
            <person name="Labutti K."/>
            <person name="Salamov A."/>
            <person name="Andreopoulos B."/>
            <person name="Baker S."/>
            <person name="Barry K."/>
            <person name="Bills G."/>
            <person name="Bluhm B."/>
            <person name="Cannon C."/>
            <person name="Castanera R."/>
            <person name="Culley D."/>
            <person name="Daum C."/>
            <person name="Ezra D."/>
            <person name="Gonzalez J."/>
            <person name="Henrissat B."/>
            <person name="Kuo A."/>
            <person name="Liang C."/>
            <person name="Lipzen A."/>
            <person name="Lutzoni F."/>
            <person name="Magnuson J."/>
            <person name="Mondo S."/>
            <person name="Nolan M."/>
            <person name="Ohm R."/>
            <person name="Pangilinan J."/>
            <person name="Park H.-J."/>
            <person name="Ramirez L."/>
            <person name="Alfaro M."/>
            <person name="Sun H."/>
            <person name="Tritt A."/>
            <person name="Yoshinaga Y."/>
            <person name="Zwiers L.-H."/>
            <person name="Turgeon B."/>
            <person name="Goodwin S."/>
            <person name="Spatafora J."/>
            <person name="Crous P."/>
            <person name="Grigoriev I."/>
        </authorList>
    </citation>
    <scope>NUCLEOTIDE SEQUENCE</scope>
    <source>
        <strain evidence="3">CBS 262.69</strain>
    </source>
</reference>
<accession>A0A6G1I891</accession>
<dbReference type="CDD" id="cd12148">
    <property type="entry name" value="fungal_TF_MHR"/>
    <property type="match status" value="1"/>
</dbReference>
<dbReference type="PANTHER" id="PTHR47425">
    <property type="entry name" value="FARB-RELATED"/>
    <property type="match status" value="1"/>
</dbReference>
<proteinExistence type="predicted"/>
<organism evidence="3 4">
    <name type="scientific">Trichodelitschia bisporula</name>
    <dbReference type="NCBI Taxonomy" id="703511"/>
    <lineage>
        <taxon>Eukaryota</taxon>
        <taxon>Fungi</taxon>
        <taxon>Dikarya</taxon>
        <taxon>Ascomycota</taxon>
        <taxon>Pezizomycotina</taxon>
        <taxon>Dothideomycetes</taxon>
        <taxon>Dothideomycetes incertae sedis</taxon>
        <taxon>Phaeotrichales</taxon>
        <taxon>Phaeotrichaceae</taxon>
        <taxon>Trichodelitschia</taxon>
    </lineage>
</organism>
<dbReference type="Pfam" id="PF04082">
    <property type="entry name" value="Fungal_trans"/>
    <property type="match status" value="1"/>
</dbReference>
<evidence type="ECO:0000256" key="1">
    <source>
        <dbReference type="ARBA" id="ARBA00023242"/>
    </source>
</evidence>
<dbReference type="InterPro" id="IPR007219">
    <property type="entry name" value="XnlR_reg_dom"/>
</dbReference>
<dbReference type="Proteomes" id="UP000799640">
    <property type="component" value="Unassembled WGS sequence"/>
</dbReference>
<name>A0A6G1I891_9PEZI</name>
<dbReference type="GO" id="GO:0008270">
    <property type="term" value="F:zinc ion binding"/>
    <property type="evidence" value="ECO:0007669"/>
    <property type="project" value="InterPro"/>
</dbReference>
<dbReference type="InterPro" id="IPR052761">
    <property type="entry name" value="Fungal_Detox/Toxin_TFs"/>
</dbReference>
<dbReference type="GO" id="GO:0006351">
    <property type="term" value="P:DNA-templated transcription"/>
    <property type="evidence" value="ECO:0007669"/>
    <property type="project" value="InterPro"/>
</dbReference>
<keyword evidence="4" id="KW-1185">Reference proteome</keyword>
<evidence type="ECO:0000313" key="3">
    <source>
        <dbReference type="EMBL" id="KAF2404411.1"/>
    </source>
</evidence>
<dbReference type="OrthoDB" id="3941821at2759"/>